<comment type="subcellular location">
    <subcellularLocation>
        <location evidence="1">Membrane</location>
        <topology evidence="1">Multi-pass membrane protein</topology>
    </subcellularLocation>
</comment>
<feature type="transmembrane region" description="Helical" evidence="6">
    <location>
        <begin position="530"/>
        <end position="549"/>
    </location>
</feature>
<dbReference type="PANTHER" id="PTHR19432:SF35">
    <property type="entry name" value="SOLUTE CARRIER FAMILY 45 MEMBER 3 ISOFORM X1"/>
    <property type="match status" value="1"/>
</dbReference>
<dbReference type="OMA" id="CDYYQSR"/>
<dbReference type="EMBL" id="UFQT01000115">
    <property type="protein sequence ID" value="SSX20288.1"/>
    <property type="molecule type" value="Genomic_DNA"/>
</dbReference>
<evidence type="ECO:0000256" key="3">
    <source>
        <dbReference type="ARBA" id="ARBA00022692"/>
    </source>
</evidence>
<evidence type="ECO:0000256" key="2">
    <source>
        <dbReference type="ARBA" id="ARBA00022448"/>
    </source>
</evidence>
<dbReference type="VEuPathDB" id="VectorBase:CSON000978"/>
<accession>A0A336M2T8</accession>
<keyword evidence="5 6" id="KW-0472">Membrane</keyword>
<dbReference type="GO" id="GO:0008506">
    <property type="term" value="F:sucrose:proton symporter activity"/>
    <property type="evidence" value="ECO:0007669"/>
    <property type="project" value="TreeGrafter"/>
</dbReference>
<evidence type="ECO:0000256" key="1">
    <source>
        <dbReference type="ARBA" id="ARBA00004141"/>
    </source>
</evidence>
<name>A0A336M2T8_CULSO</name>
<feature type="transmembrane region" description="Helical" evidence="6">
    <location>
        <begin position="267"/>
        <end position="287"/>
    </location>
</feature>
<feature type="transmembrane region" description="Helical" evidence="6">
    <location>
        <begin position="96"/>
        <end position="116"/>
    </location>
</feature>
<keyword evidence="2" id="KW-0813">Transport</keyword>
<evidence type="ECO:0000256" key="5">
    <source>
        <dbReference type="ARBA" id="ARBA00023136"/>
    </source>
</evidence>
<evidence type="ECO:0000256" key="6">
    <source>
        <dbReference type="SAM" id="Phobius"/>
    </source>
</evidence>
<feature type="transmembrane region" description="Helical" evidence="6">
    <location>
        <begin position="461"/>
        <end position="481"/>
    </location>
</feature>
<sequence length="589" mass="64455">MVAHSLPTANIDYNDPVRKQLIAAKREHAKNQKKDYSHVFSVLMEIFSFNFSPKSRFDLIRLSAIVMAIEFAYAAETAFVSPILLEIGIDHSKMTMIWGISPFVAFFVSPLMGSISDKCRSPLGRRRPFILILSIGIVLGLLFVPYGKVLGILLGDYGDEVASHANDTKIGVHHTPALHPEGSVFESYKWAVMFTIIGTILLDFDCDNCLTPARAYLLDVSLPENHAKALSTSTMMAGAGGCMGYLLGGFNWEATFLGEFFGGNIKTVFAIVTVIFLIGLLVTITSFREIPLPLMDKDEMLRPITQVAINRAKDKVLREGVQGRTTEPVVLTLNDLSTKNKGTQIENNEAGPSNEVHDDDHQVTFGQYLKSIVIMPKSLRLLCLTNFFSWMSHCCYCLYFTDFVGEAVFKGDPKGQIGSPEHQLYEDGIRFGCYGLAIYAAACCLYSMTIEPLISKLGAKAVYVGGLTIFGVGMLVLGCYPTKELTLLLSITGGVIYATLFTFPFLLVARYHEKGSVRKGQEIPSKVKRGLGTDIAIVGSMLFVGQFTVSLSVGYFVTLLGSTTAIMFAASGFAFLAALSALKVVYMGL</sequence>
<dbReference type="GO" id="GO:0016020">
    <property type="term" value="C:membrane"/>
    <property type="evidence" value="ECO:0007669"/>
    <property type="project" value="UniProtKB-SubCell"/>
</dbReference>
<dbReference type="Gene3D" id="1.20.1250.20">
    <property type="entry name" value="MFS general substrate transporter like domains"/>
    <property type="match status" value="1"/>
</dbReference>
<gene>
    <name evidence="7" type="primary">CSON000978</name>
</gene>
<feature type="transmembrane region" description="Helical" evidence="6">
    <location>
        <begin position="128"/>
        <end position="147"/>
    </location>
</feature>
<keyword evidence="4 6" id="KW-1133">Transmembrane helix</keyword>
<keyword evidence="3 6" id="KW-0812">Transmembrane</keyword>
<organism evidence="7">
    <name type="scientific">Culicoides sonorensis</name>
    <name type="common">Biting midge</name>
    <dbReference type="NCBI Taxonomy" id="179676"/>
    <lineage>
        <taxon>Eukaryota</taxon>
        <taxon>Metazoa</taxon>
        <taxon>Ecdysozoa</taxon>
        <taxon>Arthropoda</taxon>
        <taxon>Hexapoda</taxon>
        <taxon>Insecta</taxon>
        <taxon>Pterygota</taxon>
        <taxon>Neoptera</taxon>
        <taxon>Endopterygota</taxon>
        <taxon>Diptera</taxon>
        <taxon>Nematocera</taxon>
        <taxon>Chironomoidea</taxon>
        <taxon>Ceratopogonidae</taxon>
        <taxon>Ceratopogoninae</taxon>
        <taxon>Culicoides</taxon>
        <taxon>Monoculicoides</taxon>
    </lineage>
</organism>
<dbReference type="InterPro" id="IPR036259">
    <property type="entry name" value="MFS_trans_sf"/>
</dbReference>
<feature type="transmembrane region" description="Helical" evidence="6">
    <location>
        <begin position="429"/>
        <end position="449"/>
    </location>
</feature>
<feature type="transmembrane region" description="Helical" evidence="6">
    <location>
        <begin position="59"/>
        <end position="84"/>
    </location>
</feature>
<dbReference type="PANTHER" id="PTHR19432">
    <property type="entry name" value="SUGAR TRANSPORTER"/>
    <property type="match status" value="1"/>
</dbReference>
<dbReference type="CDD" id="cd17313">
    <property type="entry name" value="MFS_SLC45_SUC"/>
    <property type="match status" value="1"/>
</dbReference>
<proteinExistence type="predicted"/>
<dbReference type="SUPFAM" id="SSF103473">
    <property type="entry name" value="MFS general substrate transporter"/>
    <property type="match status" value="1"/>
</dbReference>
<protein>
    <submittedName>
        <fullName evidence="7">CSON000978 protein</fullName>
    </submittedName>
</protein>
<evidence type="ECO:0000256" key="4">
    <source>
        <dbReference type="ARBA" id="ARBA00022989"/>
    </source>
</evidence>
<dbReference type="AlphaFoldDB" id="A0A336M2T8"/>
<evidence type="ECO:0000313" key="7">
    <source>
        <dbReference type="EMBL" id="SSX20288.1"/>
    </source>
</evidence>
<feature type="transmembrane region" description="Helical" evidence="6">
    <location>
        <begin position="555"/>
        <end position="582"/>
    </location>
</feature>
<feature type="transmembrane region" description="Helical" evidence="6">
    <location>
        <begin position="487"/>
        <end position="509"/>
    </location>
</feature>
<feature type="transmembrane region" description="Helical" evidence="6">
    <location>
        <begin position="227"/>
        <end position="247"/>
    </location>
</feature>
<reference evidence="7" key="1">
    <citation type="submission" date="2018-07" db="EMBL/GenBank/DDBJ databases">
        <authorList>
            <person name="Quirk P.G."/>
            <person name="Krulwich T.A."/>
        </authorList>
    </citation>
    <scope>NUCLEOTIDE SEQUENCE</scope>
</reference>